<dbReference type="OrthoDB" id="10014935at2"/>
<gene>
    <name evidence="3" type="ORF">EF514_03390</name>
</gene>
<evidence type="ECO:0000256" key="1">
    <source>
        <dbReference type="SAM" id="Coils"/>
    </source>
</evidence>
<reference evidence="3 4" key="1">
    <citation type="submission" date="2018-11" db="EMBL/GenBank/DDBJ databases">
        <title>Genome sequencing and assembly of Anaerosphaera sp. nov., GS7-6-2.</title>
        <authorList>
            <person name="Rettenmaier R."/>
            <person name="Liebl W."/>
            <person name="Zverlov V."/>
        </authorList>
    </citation>
    <scope>NUCLEOTIDE SEQUENCE [LARGE SCALE GENOMIC DNA]</scope>
    <source>
        <strain evidence="3 4">GS7-6-2</strain>
    </source>
</reference>
<organism evidence="3 4">
    <name type="scientific">Anaerosphaera multitolerans</name>
    <dbReference type="NCBI Taxonomy" id="2487351"/>
    <lineage>
        <taxon>Bacteria</taxon>
        <taxon>Bacillati</taxon>
        <taxon>Bacillota</taxon>
        <taxon>Tissierellia</taxon>
        <taxon>Tissierellales</taxon>
        <taxon>Peptoniphilaceae</taxon>
        <taxon>Anaerosphaera</taxon>
    </lineage>
</organism>
<keyword evidence="2" id="KW-1133">Transmembrane helix</keyword>
<evidence type="ECO:0000313" key="3">
    <source>
        <dbReference type="EMBL" id="RVU55327.1"/>
    </source>
</evidence>
<accession>A0A437S914</accession>
<protein>
    <submittedName>
        <fullName evidence="3">Uncharacterized protein</fullName>
    </submittedName>
</protein>
<keyword evidence="2" id="KW-0812">Transmembrane</keyword>
<keyword evidence="1" id="KW-0175">Coiled coil</keyword>
<sequence length="186" mass="21414">MINLIYLMLIILAFGSGYYSLGVILIILRLSLGQSKKKKVKKSRNYDNLKRTLSDNEQFKKMRDILENKKTDSEELEIEDIKSTPLTEVMDKTDINFKNYLSEELKLEDDKVEKVLKTLKGTVSSGDLVKLGIDAERELLSKGFSEKDIGKFKLKDDFELKNELNSENLARIMIMKEILDKPKSLS</sequence>
<feature type="transmembrane region" description="Helical" evidence="2">
    <location>
        <begin position="6"/>
        <end position="32"/>
    </location>
</feature>
<comment type="caution">
    <text evidence="3">The sequence shown here is derived from an EMBL/GenBank/DDBJ whole genome shotgun (WGS) entry which is preliminary data.</text>
</comment>
<dbReference type="EMBL" id="RLIH01000003">
    <property type="protein sequence ID" value="RVU55327.1"/>
    <property type="molecule type" value="Genomic_DNA"/>
</dbReference>
<proteinExistence type="predicted"/>
<dbReference type="RefSeq" id="WP_127723833.1">
    <property type="nucleotide sequence ID" value="NZ_RLIH01000003.1"/>
</dbReference>
<dbReference type="Proteomes" id="UP000288812">
    <property type="component" value="Unassembled WGS sequence"/>
</dbReference>
<feature type="coiled-coil region" evidence="1">
    <location>
        <begin position="49"/>
        <end position="79"/>
    </location>
</feature>
<dbReference type="AlphaFoldDB" id="A0A437S914"/>
<name>A0A437S914_9FIRM</name>
<evidence type="ECO:0000313" key="4">
    <source>
        <dbReference type="Proteomes" id="UP000288812"/>
    </source>
</evidence>
<keyword evidence="4" id="KW-1185">Reference proteome</keyword>
<keyword evidence="2" id="KW-0472">Membrane</keyword>
<evidence type="ECO:0000256" key="2">
    <source>
        <dbReference type="SAM" id="Phobius"/>
    </source>
</evidence>